<dbReference type="EC" id="1.4.3.16" evidence="4"/>
<dbReference type="InterPro" id="IPR037099">
    <property type="entry name" value="Fum_R/Succ_DH_flav-like_C_sf"/>
</dbReference>
<dbReference type="GO" id="GO:0008734">
    <property type="term" value="F:L-aspartate oxidase activity"/>
    <property type="evidence" value="ECO:0007669"/>
    <property type="project" value="UniProtKB-EC"/>
</dbReference>
<feature type="domain" description="Fumarate reductase/succinate dehydrogenase flavoprotein-like C-terminal" evidence="13">
    <location>
        <begin position="460"/>
        <end position="493"/>
    </location>
</feature>
<dbReference type="RefSeq" id="WP_115856204.1">
    <property type="nucleotide sequence ID" value="NZ_CAJUZR010000056.1"/>
</dbReference>
<evidence type="ECO:0000259" key="13">
    <source>
        <dbReference type="Pfam" id="PF02910"/>
    </source>
</evidence>
<evidence type="ECO:0000256" key="6">
    <source>
        <dbReference type="ARBA" id="ARBA00022630"/>
    </source>
</evidence>
<evidence type="ECO:0000256" key="3">
    <source>
        <dbReference type="ARBA" id="ARBA00008562"/>
    </source>
</evidence>
<dbReference type="PANTHER" id="PTHR42716:SF2">
    <property type="entry name" value="L-ASPARTATE OXIDASE, CHLOROPLASTIC"/>
    <property type="match status" value="1"/>
</dbReference>
<dbReference type="InterPro" id="IPR005288">
    <property type="entry name" value="NadB"/>
</dbReference>
<dbReference type="InterPro" id="IPR015939">
    <property type="entry name" value="Fum_Rdtase/Succ_DH_flav-like_C"/>
</dbReference>
<dbReference type="Gene3D" id="3.90.700.10">
    <property type="entry name" value="Succinate dehydrogenase/fumarate reductase flavoprotein, catalytic domain"/>
    <property type="match status" value="1"/>
</dbReference>
<comment type="cofactor">
    <cofactor evidence="1">
        <name>FAD</name>
        <dbReference type="ChEBI" id="CHEBI:57692"/>
    </cofactor>
</comment>
<dbReference type="GO" id="GO:0034628">
    <property type="term" value="P:'de novo' NAD+ biosynthetic process from L-aspartate"/>
    <property type="evidence" value="ECO:0007669"/>
    <property type="project" value="TreeGrafter"/>
</dbReference>
<accession>A0AAX1RZH9</accession>
<evidence type="ECO:0000256" key="2">
    <source>
        <dbReference type="ARBA" id="ARBA00004950"/>
    </source>
</evidence>
<evidence type="ECO:0000313" key="14">
    <source>
        <dbReference type="EMBL" id="REI25444.1"/>
    </source>
</evidence>
<dbReference type="GO" id="GO:0033765">
    <property type="term" value="F:steroid dehydrogenase activity, acting on the CH-CH group of donors"/>
    <property type="evidence" value="ECO:0007669"/>
    <property type="project" value="UniProtKB-ARBA"/>
</dbReference>
<evidence type="ECO:0000259" key="12">
    <source>
        <dbReference type="Pfam" id="PF00890"/>
    </source>
</evidence>
<dbReference type="InterPro" id="IPR036188">
    <property type="entry name" value="FAD/NAD-bd_sf"/>
</dbReference>
<dbReference type="InterPro" id="IPR003953">
    <property type="entry name" value="FAD-dep_OxRdtase_2_FAD-bd"/>
</dbReference>
<reference evidence="14 15" key="1">
    <citation type="journal article" date="2018" name="Vet. Microbiol.">
        <title>Characterisation of Staphylococcus felis isolated from cats using whole genome sequencing.</title>
        <authorList>
            <person name="Worthing K."/>
            <person name="Pang S."/>
            <person name="Trott D.J."/>
            <person name="Abraham S."/>
            <person name="Coombs G.W."/>
            <person name="Jordan D."/>
            <person name="McIntyre L."/>
            <person name="Davies M.R."/>
            <person name="Norris J."/>
        </authorList>
    </citation>
    <scope>NUCLEOTIDE SEQUENCE [LARGE SCALE GENOMIC DNA]</scope>
    <source>
        <strain evidence="14 15">F25</strain>
    </source>
</reference>
<keyword evidence="7" id="KW-0662">Pyridine nucleotide biosynthesis</keyword>
<evidence type="ECO:0000256" key="7">
    <source>
        <dbReference type="ARBA" id="ARBA00022642"/>
    </source>
</evidence>
<dbReference type="Pfam" id="PF02910">
    <property type="entry name" value="Succ_DH_flav_C"/>
    <property type="match status" value="1"/>
</dbReference>
<dbReference type="SUPFAM" id="SSF51905">
    <property type="entry name" value="FAD/NAD(P)-binding domain"/>
    <property type="match status" value="1"/>
</dbReference>
<evidence type="ECO:0000256" key="4">
    <source>
        <dbReference type="ARBA" id="ARBA00012173"/>
    </source>
</evidence>
<evidence type="ECO:0000313" key="15">
    <source>
        <dbReference type="Proteomes" id="UP000256337"/>
    </source>
</evidence>
<dbReference type="AlphaFoldDB" id="A0AAX1RZH9"/>
<evidence type="ECO:0000256" key="9">
    <source>
        <dbReference type="ARBA" id="ARBA00023002"/>
    </source>
</evidence>
<dbReference type="Gene3D" id="3.50.50.60">
    <property type="entry name" value="FAD/NAD(P)-binding domain"/>
    <property type="match status" value="1"/>
</dbReference>
<comment type="similarity">
    <text evidence="3">Belongs to the FAD-dependent oxidoreductase 2 family. NadB subfamily.</text>
</comment>
<keyword evidence="9" id="KW-0560">Oxidoreductase</keyword>
<comment type="caution">
    <text evidence="14">The sequence shown here is derived from an EMBL/GenBank/DDBJ whole genome shotgun (WGS) entry which is preliminary data.</text>
</comment>
<dbReference type="PANTHER" id="PTHR42716">
    <property type="entry name" value="L-ASPARTATE OXIDASE"/>
    <property type="match status" value="1"/>
</dbReference>
<name>A0AAX1RZH9_9STAP</name>
<comment type="pathway">
    <text evidence="2">Cofactor biosynthesis; NAD(+) biosynthesis; iminoaspartate from L-aspartate (oxidase route): step 1/1.</text>
</comment>
<keyword evidence="8" id="KW-0274">FAD</keyword>
<dbReference type="SUPFAM" id="SSF46977">
    <property type="entry name" value="Succinate dehydrogenase/fumarate reductase flavoprotein C-terminal domain"/>
    <property type="match status" value="1"/>
</dbReference>
<dbReference type="EMBL" id="QKYD01000009">
    <property type="protein sequence ID" value="REI25444.1"/>
    <property type="molecule type" value="Genomic_DNA"/>
</dbReference>
<gene>
    <name evidence="14" type="ORF">DOS76_00210</name>
</gene>
<feature type="domain" description="FAD-dependent oxidoreductase 2 FAD-binding" evidence="12">
    <location>
        <begin position="2"/>
        <end position="370"/>
    </location>
</feature>
<dbReference type="Gene3D" id="1.20.58.100">
    <property type="entry name" value="Fumarate reductase/succinate dehydrogenase flavoprotein-like, C-terminal domain"/>
    <property type="match status" value="1"/>
</dbReference>
<evidence type="ECO:0000256" key="10">
    <source>
        <dbReference type="ARBA" id="ARBA00030386"/>
    </source>
</evidence>
<evidence type="ECO:0000256" key="11">
    <source>
        <dbReference type="ARBA" id="ARBA00048305"/>
    </source>
</evidence>
<dbReference type="SUPFAM" id="SSF56425">
    <property type="entry name" value="Succinate dehydrogenase/fumarate reductase flavoprotein, catalytic domain"/>
    <property type="match status" value="1"/>
</dbReference>
<evidence type="ECO:0000256" key="5">
    <source>
        <dbReference type="ARBA" id="ARBA00021901"/>
    </source>
</evidence>
<organism evidence="14 15">
    <name type="scientific">Staphylococcus felis</name>
    <dbReference type="NCBI Taxonomy" id="46127"/>
    <lineage>
        <taxon>Bacteria</taxon>
        <taxon>Bacillati</taxon>
        <taxon>Bacillota</taxon>
        <taxon>Bacilli</taxon>
        <taxon>Bacillales</taxon>
        <taxon>Staphylococcaceae</taxon>
        <taxon>Staphylococcus</taxon>
    </lineage>
</organism>
<comment type="catalytic activity">
    <reaction evidence="11">
        <text>L-aspartate + O2 = iminosuccinate + H2O2</text>
        <dbReference type="Rhea" id="RHEA:25876"/>
        <dbReference type="ChEBI" id="CHEBI:15379"/>
        <dbReference type="ChEBI" id="CHEBI:16240"/>
        <dbReference type="ChEBI" id="CHEBI:29991"/>
        <dbReference type="ChEBI" id="CHEBI:77875"/>
        <dbReference type="EC" id="1.4.3.16"/>
    </reaction>
    <physiologicalReaction direction="left-to-right" evidence="11">
        <dbReference type="Rhea" id="RHEA:25877"/>
    </physiologicalReaction>
</comment>
<dbReference type="Pfam" id="PF00890">
    <property type="entry name" value="FAD_binding_2"/>
    <property type="match status" value="1"/>
</dbReference>
<keyword evidence="6" id="KW-0285">Flavoprotein</keyword>
<sequence length="522" mass="57822">MHVIVIGSGIAALALMRQLNHDIQITCITQNKLNDNNSYDAQGGICFSKYEEDQGQSHIDDTYHAGVHSGDLAVIRSFISESDAIIQQLIDEGLPFDRNTQGDLLYGMEGAHSHTRILHAGGDQTGRIIAKHLASHLYTDNLTLIENMEVVDLIRNEHQEVCGVIALNHHGEKRLIEGDAVVCATGGISNLFTPSSNQRTSISTGAILAFHHRVPLQNMEMIQFHPTLLGTPQRAYGLVSEAVRGAGAMLVNEHDIPFMDSVHPLKSLAPRDITSRAIFHQQKQGHQCYLDISQVHHFTERFPTIAKSIKAYDPSIFITQRIPVTLGAHYTIGGIKASMNGYTNLPRFFAIGEAACTHFHGANRLASNSLLEGLVMGVQCAKYIQSHLNPIQTKVHYEPLVIPKVDAQTVQILQNQSSSILGVERNGKDIASFISQIDSALKCASMTTTLTLDNWQHYCTLKLLQIVAHAALKHQASRGVHYRIDYPNQDDTYQITEIYNGGNKDVQSITRQRETSTVLHRR</sequence>
<protein>
    <recommendedName>
        <fullName evidence="5">L-aspartate oxidase</fullName>
        <ecNumber evidence="4">1.4.3.16</ecNumber>
    </recommendedName>
    <alternativeName>
        <fullName evidence="10">Quinolinate synthase B</fullName>
    </alternativeName>
</protein>
<dbReference type="InterPro" id="IPR027477">
    <property type="entry name" value="Succ_DH/fumarate_Rdtase_cat_sf"/>
</dbReference>
<proteinExistence type="inferred from homology"/>
<evidence type="ECO:0000256" key="8">
    <source>
        <dbReference type="ARBA" id="ARBA00022827"/>
    </source>
</evidence>
<dbReference type="Proteomes" id="UP000256337">
    <property type="component" value="Unassembled WGS sequence"/>
</dbReference>
<evidence type="ECO:0000256" key="1">
    <source>
        <dbReference type="ARBA" id="ARBA00001974"/>
    </source>
</evidence>